<sequence length="1224" mass="140225">MDSILSQQPFSSRFSSRIPFTSFRPLPIQNLISITPPRNSTPRASITLSSNQRNDTVLAVTSKNEQPPAPTISQCLTKQLIRALFCFAVGVSSFRIASPPAFAIPVISSVEFLDKIKLNVSNQHEYSDCTQRVLKTVPRLLKSIEEARKGNYDIEDVERALTVVAFESDEVKREIVERMHPGLIDLKEELRLLEMKELEITEQMEDVKREYDRLKEKELDGGEKLKGNVVNEVEKKMLETRMEELENKCNEILGEIDEMKDLISRKETMALSCGVLEVVFIEKECEQLVERFKQELKDKKLESALASSVNGLSKSVVQKDLETAQRKHLEQIILPSIVDVDDLEPFFHEDSVDFAQYLERSLKDSKKQQKNLEAQIRKNRKYDKEKHNINYSSEEEERILLDRDRVVSRTWYNEEKNRWEMDPVAVPQAVSTKLIEHVRIRYDWGAMYIALKGEDKEFYVNIKEFEILFEDIGGFDGLYRKMLARGIPTAVHLMWIPFSELNLHQLFSVVLSSPRRFLRDPRIYEAVLNARDLIVDSIKETIEDMMVIVFPIAEYVLSEPTRIKLGMAWPEEGTMDTPQYLKWQLNAEAGVKSRKADSEVQWIILFIIRIAIMGFVLVNVFNFMRRKIPRLFRYGPLNNRDPAMRKLWRVMYYFQVRRGRMRKNRRDGVDPIKTAFERMKRVKKPPIPLKNFSSIDSMKEEISEVVAFLQNPRAFQEMGARAPRGVLIAGERGAGKTSLALAIAAEAKVPVVEIKAHQLEAGLWVGQGASNVRELFQTARDLAPVILFVEDFDKFAGVRGKFINTENQDHEAFINQLLVELDGFEKQDGVVLMATTRNLKQIDEALQRPGRMDRIFHLQRPTQAEREAILYSAAKETMDDQLIDYVDWKKVAEKTALLRPPELKLVPVALEGTAFRGKVFDTDELMSYWSSFATFSSVMPQWLRKTKVVKKLNKMLVNHLGLTLTKEDLQNVVDLMEPYGQIRNGIELLSAPLNWTRETKFPHAVWAAGRGLIALLLPNFDAVDNLWLEPQSWQGIGCTKITKVKNEGYINGNLESRSYLEKKLVFCFGSYVASQMLLPFGEENLLSSSEIQQAQEIATQMVIQYGWGPDDSPAIYYSTNAVSTLSMAGDHEYVIAAKVEKMFDLAYLKAREMLQKNRLVLEKIVEELLEFEILTGKDLERITEDNGVIREKEPFTLLEVQASEPTSGSLLERGNASGGALLAS</sequence>
<evidence type="ECO:0000313" key="2">
    <source>
        <dbReference type="Proteomes" id="UP001177021"/>
    </source>
</evidence>
<protein>
    <submittedName>
        <fullName evidence="1">Uncharacterized protein</fullName>
    </submittedName>
</protein>
<reference evidence="1" key="1">
    <citation type="submission" date="2023-10" db="EMBL/GenBank/DDBJ databases">
        <authorList>
            <person name="Rodriguez Cubillos JULIANA M."/>
            <person name="De Vega J."/>
        </authorList>
    </citation>
    <scope>NUCLEOTIDE SEQUENCE</scope>
</reference>
<name>A0ACB0I8Y7_TRIPR</name>
<evidence type="ECO:0000313" key="1">
    <source>
        <dbReference type="EMBL" id="CAJ2628500.1"/>
    </source>
</evidence>
<dbReference type="Proteomes" id="UP001177021">
    <property type="component" value="Unassembled WGS sequence"/>
</dbReference>
<gene>
    <name evidence="1" type="ORF">MILVUS5_LOCUS715</name>
</gene>
<proteinExistence type="predicted"/>
<organism evidence="1 2">
    <name type="scientific">Trifolium pratense</name>
    <name type="common">Red clover</name>
    <dbReference type="NCBI Taxonomy" id="57577"/>
    <lineage>
        <taxon>Eukaryota</taxon>
        <taxon>Viridiplantae</taxon>
        <taxon>Streptophyta</taxon>
        <taxon>Embryophyta</taxon>
        <taxon>Tracheophyta</taxon>
        <taxon>Spermatophyta</taxon>
        <taxon>Magnoliopsida</taxon>
        <taxon>eudicotyledons</taxon>
        <taxon>Gunneridae</taxon>
        <taxon>Pentapetalae</taxon>
        <taxon>rosids</taxon>
        <taxon>fabids</taxon>
        <taxon>Fabales</taxon>
        <taxon>Fabaceae</taxon>
        <taxon>Papilionoideae</taxon>
        <taxon>50 kb inversion clade</taxon>
        <taxon>NPAAA clade</taxon>
        <taxon>Hologalegina</taxon>
        <taxon>IRL clade</taxon>
        <taxon>Trifolieae</taxon>
        <taxon>Trifolium</taxon>
    </lineage>
</organism>
<comment type="caution">
    <text evidence="1">The sequence shown here is derived from an EMBL/GenBank/DDBJ whole genome shotgun (WGS) entry which is preliminary data.</text>
</comment>
<dbReference type="EMBL" id="CASHSV030000001">
    <property type="protein sequence ID" value="CAJ2628500.1"/>
    <property type="molecule type" value="Genomic_DNA"/>
</dbReference>
<accession>A0ACB0I8Y7</accession>
<keyword evidence="2" id="KW-1185">Reference proteome</keyword>